<sequence>MSSDKETYQNIDDVSTDAIESKLQAIAETLRLPQARATSRYASLERRLGELLLSEQRELNQYRDALKRLRREFGRVSDVAWAELLQERSVLLPEQSLAFSSAVSFLCEISITIAQNPNQREKLLESWRNDYSSPYVFRRIVARRMLQMERPNDKEIRQLAVRGREDDLYKDIIERLLTFPDAFVAYVEELCEFIVRICEERDTGDGKRGDPLVQWLNGKAGELAAMIHKAQHHGEPEPFFILYRSYEQNYYNVAARGLLLNCICHLRDPVVPILGQIFRRSPSEPPLRALSQLAGHYRSGAAFDQLLELARDMAQPNTLALLGYAIEDTYQKLRNGNTRPAQLDRVRTELKTLFAGYPILESIQPKLAKLLMESATRTPDEMARSIADNSADQIERQNFRHCSHIAPPLMRIITNHDEPVDKRVNAVRFLPKLFNHRTRFQQARTLFEIYKSSRQEPLKFREALFDALAGCGASRIGQELKTYLEQQRIDEPELENIIRSHWNTLFEDEMYELPEFFEPDDHR</sequence>
<dbReference type="EMBL" id="PGFZ01000031">
    <property type="protein sequence ID" value="POZ49672.1"/>
    <property type="molecule type" value="Genomic_DNA"/>
</dbReference>
<dbReference type="Proteomes" id="UP000237423">
    <property type="component" value="Unassembled WGS sequence"/>
</dbReference>
<dbReference type="SUPFAM" id="SSF48371">
    <property type="entry name" value="ARM repeat"/>
    <property type="match status" value="1"/>
</dbReference>
<protein>
    <submittedName>
        <fullName evidence="1">Uncharacterized protein</fullName>
    </submittedName>
</protein>
<dbReference type="AlphaFoldDB" id="A0A2S5CG04"/>
<comment type="caution">
    <text evidence="1">The sequence shown here is derived from an EMBL/GenBank/DDBJ whole genome shotgun (WGS) entry which is preliminary data.</text>
</comment>
<accession>A0A2S5CG04</accession>
<reference evidence="1 2" key="1">
    <citation type="submission" date="2017-11" db="EMBL/GenBank/DDBJ databases">
        <title>Draft Genome Sequence of Methylobacter psychrotolerans Sph1T, an Obligate Methanotroph from Low-Temperature Environments.</title>
        <authorList>
            <person name="Oshkin I.Y."/>
            <person name="Miroshnikov K."/>
            <person name="Belova S.E."/>
            <person name="Korzhenkov A."/>
            <person name="Toshchakov S.V."/>
            <person name="Dedysh S.N."/>
        </authorList>
    </citation>
    <scope>NUCLEOTIDE SEQUENCE [LARGE SCALE GENOMIC DNA]</scope>
    <source>
        <strain evidence="1 2">Sph1</strain>
    </source>
</reference>
<evidence type="ECO:0000313" key="2">
    <source>
        <dbReference type="Proteomes" id="UP000237423"/>
    </source>
</evidence>
<dbReference type="InterPro" id="IPR016024">
    <property type="entry name" value="ARM-type_fold"/>
</dbReference>
<gene>
    <name evidence="1" type="ORF">AADEFJLK_04553</name>
</gene>
<organism evidence="1 2">
    <name type="scientific">Methylovulum psychrotolerans</name>
    <dbReference type="NCBI Taxonomy" id="1704499"/>
    <lineage>
        <taxon>Bacteria</taxon>
        <taxon>Pseudomonadati</taxon>
        <taxon>Pseudomonadota</taxon>
        <taxon>Gammaproteobacteria</taxon>
        <taxon>Methylococcales</taxon>
        <taxon>Methylococcaceae</taxon>
        <taxon>Methylovulum</taxon>
    </lineage>
</organism>
<name>A0A2S5CG04_9GAMM</name>
<evidence type="ECO:0000313" key="1">
    <source>
        <dbReference type="EMBL" id="POZ49672.1"/>
    </source>
</evidence>
<dbReference type="RefSeq" id="WP_103975933.1">
    <property type="nucleotide sequence ID" value="NZ_PGFZ01000031.1"/>
</dbReference>
<proteinExistence type="predicted"/>